<keyword evidence="1" id="KW-0812">Transmembrane</keyword>
<proteinExistence type="predicted"/>
<feature type="domain" description="DUF1707" evidence="2">
    <location>
        <begin position="11"/>
        <end position="60"/>
    </location>
</feature>
<comment type="caution">
    <text evidence="3">The sequence shown here is derived from an EMBL/GenBank/DDBJ whole genome shotgun (WGS) entry which is preliminary data.</text>
</comment>
<feature type="transmembrane region" description="Helical" evidence="1">
    <location>
        <begin position="93"/>
        <end position="114"/>
    </location>
</feature>
<dbReference type="Pfam" id="PF08044">
    <property type="entry name" value="DUF1707"/>
    <property type="match status" value="1"/>
</dbReference>
<evidence type="ECO:0000313" key="4">
    <source>
        <dbReference type="Proteomes" id="UP000467124"/>
    </source>
</evidence>
<reference evidence="3 4" key="1">
    <citation type="journal article" date="2019" name="Nat. Commun.">
        <title>The antimicrobial potential of Streptomyces from insect microbiomes.</title>
        <authorList>
            <person name="Chevrette M.G."/>
            <person name="Carlson C.M."/>
            <person name="Ortega H.E."/>
            <person name="Thomas C."/>
            <person name="Ananiev G.E."/>
            <person name="Barns K.J."/>
            <person name="Book A.J."/>
            <person name="Cagnazzo J."/>
            <person name="Carlos C."/>
            <person name="Flanigan W."/>
            <person name="Grubbs K.J."/>
            <person name="Horn H.A."/>
            <person name="Hoffmann F.M."/>
            <person name="Klassen J.L."/>
            <person name="Knack J.J."/>
            <person name="Lewin G.R."/>
            <person name="McDonald B.R."/>
            <person name="Muller L."/>
            <person name="Melo W.G.P."/>
            <person name="Pinto-Tomas A.A."/>
            <person name="Schmitz A."/>
            <person name="Wendt-Pienkowski E."/>
            <person name="Wildman S."/>
            <person name="Zhao M."/>
            <person name="Zhang F."/>
            <person name="Bugni T.S."/>
            <person name="Andes D.R."/>
            <person name="Pupo M.T."/>
            <person name="Currie C.R."/>
        </authorList>
    </citation>
    <scope>NUCLEOTIDE SEQUENCE [LARGE SCALE GENOMIC DNA]</scope>
    <source>
        <strain evidence="3 4">SID5840</strain>
    </source>
</reference>
<dbReference type="Proteomes" id="UP000467124">
    <property type="component" value="Unassembled WGS sequence"/>
</dbReference>
<dbReference type="RefSeq" id="WP_161111204.1">
    <property type="nucleotide sequence ID" value="NZ_WWHY01000001.1"/>
</dbReference>
<gene>
    <name evidence="3" type="ORF">GTW20_15015</name>
</gene>
<protein>
    <submittedName>
        <fullName evidence="3">DUF1707 domain-containing protein</fullName>
    </submittedName>
</protein>
<keyword evidence="1" id="KW-0472">Membrane</keyword>
<organism evidence="3 4">
    <name type="scientific">Nocardiopsis alba</name>
    <dbReference type="NCBI Taxonomy" id="53437"/>
    <lineage>
        <taxon>Bacteria</taxon>
        <taxon>Bacillati</taxon>
        <taxon>Actinomycetota</taxon>
        <taxon>Actinomycetes</taxon>
        <taxon>Streptosporangiales</taxon>
        <taxon>Nocardiopsidaceae</taxon>
        <taxon>Nocardiopsis</taxon>
    </lineage>
</organism>
<accession>A0A7K2IUR5</accession>
<keyword evidence="1" id="KW-1133">Transmembrane helix</keyword>
<evidence type="ECO:0000256" key="1">
    <source>
        <dbReference type="SAM" id="Phobius"/>
    </source>
</evidence>
<sequence>MSDPVPSIGTSDSERDRVAGLLQEYFAQGRLDHEEFTERLGRAYKSKTAEELARVTSDLPERDPVDVGRAPRAEPGVVVHPLRLRDPALMVPWWLYGGVNILCFSIWLILYFTTDFTYPWFLWVLGPWGVLMVAVTFGVLAAQRDPHVEEQGEGR</sequence>
<dbReference type="AlphaFoldDB" id="A0A7K2IUR5"/>
<dbReference type="EMBL" id="WWHY01000001">
    <property type="protein sequence ID" value="MYR33535.1"/>
    <property type="molecule type" value="Genomic_DNA"/>
</dbReference>
<dbReference type="InterPro" id="IPR012551">
    <property type="entry name" value="DUF1707_SHOCT-like"/>
</dbReference>
<name>A0A7K2IUR5_9ACTN</name>
<evidence type="ECO:0000313" key="3">
    <source>
        <dbReference type="EMBL" id="MYR33535.1"/>
    </source>
</evidence>
<evidence type="ECO:0000259" key="2">
    <source>
        <dbReference type="Pfam" id="PF08044"/>
    </source>
</evidence>
<feature type="transmembrane region" description="Helical" evidence="1">
    <location>
        <begin position="120"/>
        <end position="142"/>
    </location>
</feature>